<dbReference type="EMBL" id="JALPRF010000002">
    <property type="protein sequence ID" value="MCK8492303.1"/>
    <property type="molecule type" value="Genomic_DNA"/>
</dbReference>
<dbReference type="InterPro" id="IPR050834">
    <property type="entry name" value="Glycosyltransf_2"/>
</dbReference>
<accession>A0ABT0HJH4</accession>
<dbReference type="PANTHER" id="PTHR43685">
    <property type="entry name" value="GLYCOSYLTRANSFERASE"/>
    <property type="match status" value="1"/>
</dbReference>
<gene>
    <name evidence="2" type="ORF">M0L20_10620</name>
</gene>
<dbReference type="PANTHER" id="PTHR43685:SF11">
    <property type="entry name" value="GLYCOSYLTRANSFERASE TAGX-RELATED"/>
    <property type="match status" value="1"/>
</dbReference>
<feature type="domain" description="Glycosyltransferase 2-like" evidence="1">
    <location>
        <begin position="5"/>
        <end position="160"/>
    </location>
</feature>
<dbReference type="InterPro" id="IPR029044">
    <property type="entry name" value="Nucleotide-diphossugar_trans"/>
</dbReference>
<reference evidence="2 3" key="1">
    <citation type="submission" date="2022-04" db="EMBL/GenBank/DDBJ databases">
        <title>Spirosoma sp. strain RP8 genome sequencing and assembly.</title>
        <authorList>
            <person name="Jung Y."/>
        </authorList>
    </citation>
    <scope>NUCLEOTIDE SEQUENCE [LARGE SCALE GENOMIC DNA]</scope>
    <source>
        <strain evidence="2 3">RP8</strain>
    </source>
</reference>
<evidence type="ECO:0000313" key="2">
    <source>
        <dbReference type="EMBL" id="MCK8492303.1"/>
    </source>
</evidence>
<comment type="caution">
    <text evidence="2">The sequence shown here is derived from an EMBL/GenBank/DDBJ whole genome shotgun (WGS) entry which is preliminary data.</text>
</comment>
<dbReference type="Gene3D" id="3.90.550.10">
    <property type="entry name" value="Spore Coat Polysaccharide Biosynthesis Protein SpsA, Chain A"/>
    <property type="match status" value="1"/>
</dbReference>
<protein>
    <submittedName>
        <fullName evidence="2">Glycosyltransferase family 2 protein</fullName>
    </submittedName>
</protein>
<keyword evidence="3" id="KW-1185">Reference proteome</keyword>
<dbReference type="Proteomes" id="UP001202180">
    <property type="component" value="Unassembled WGS sequence"/>
</dbReference>
<evidence type="ECO:0000313" key="3">
    <source>
        <dbReference type="Proteomes" id="UP001202180"/>
    </source>
</evidence>
<evidence type="ECO:0000259" key="1">
    <source>
        <dbReference type="Pfam" id="PF00535"/>
    </source>
</evidence>
<dbReference type="InterPro" id="IPR001173">
    <property type="entry name" value="Glyco_trans_2-like"/>
</dbReference>
<proteinExistence type="predicted"/>
<name>A0ABT0HJH4_9BACT</name>
<sequence>MKNVSVCMATYNGEKYIGRQLRSILNQLSLDDEVIISDDHSTDRTKEIVESFDDNRIVFVENTEKRGPIGNFENALKLSTKEYIFLSDQDDVWLPNKVSTVVSLLEKFDLILSDCTVVDKDLNELYPSYFSLRRSHNGILRNIYKNSYMGCCIAFRSSVLTYALPFPTNIHMHDWWLGLITEIKGTVFFYESPLILYVRHGENVSPTGETSHGWFSKISNRITLVFSLLTRVIS</sequence>
<dbReference type="CDD" id="cd04196">
    <property type="entry name" value="GT_2_like_d"/>
    <property type="match status" value="1"/>
</dbReference>
<dbReference type="Pfam" id="PF00535">
    <property type="entry name" value="Glycos_transf_2"/>
    <property type="match status" value="1"/>
</dbReference>
<dbReference type="RefSeq" id="WP_248476903.1">
    <property type="nucleotide sequence ID" value="NZ_JALPRF010000002.1"/>
</dbReference>
<dbReference type="SUPFAM" id="SSF53448">
    <property type="entry name" value="Nucleotide-diphospho-sugar transferases"/>
    <property type="match status" value="1"/>
</dbReference>
<organism evidence="2 3">
    <name type="scientific">Spirosoma liriopis</name>
    <dbReference type="NCBI Taxonomy" id="2937440"/>
    <lineage>
        <taxon>Bacteria</taxon>
        <taxon>Pseudomonadati</taxon>
        <taxon>Bacteroidota</taxon>
        <taxon>Cytophagia</taxon>
        <taxon>Cytophagales</taxon>
        <taxon>Cytophagaceae</taxon>
        <taxon>Spirosoma</taxon>
    </lineage>
</organism>